<dbReference type="PANTHER" id="PTHR43313:SF36">
    <property type="entry name" value="D-BETA-HYDROXYBUTYRATE DEHYDROGENASE, MITOCHONDRIAL"/>
    <property type="match status" value="1"/>
</dbReference>
<dbReference type="GO" id="GO:0016491">
    <property type="term" value="F:oxidoreductase activity"/>
    <property type="evidence" value="ECO:0007669"/>
    <property type="project" value="UniProtKB-KW"/>
</dbReference>
<dbReference type="EMBL" id="CAJNOE010000244">
    <property type="protein sequence ID" value="CAF1084116.1"/>
    <property type="molecule type" value="Genomic_DNA"/>
</dbReference>
<dbReference type="PROSITE" id="PS00061">
    <property type="entry name" value="ADH_SHORT"/>
    <property type="match status" value="1"/>
</dbReference>
<gene>
    <name evidence="3" type="ORF">IZO911_LOCUS22126</name>
</gene>
<evidence type="ECO:0000256" key="1">
    <source>
        <dbReference type="ARBA" id="ARBA00023002"/>
    </source>
</evidence>
<sequence length="325" mass="36646">MVFIIVLVLFAYVAYRLYQHFYPAPNIDPRGKYVLISGCDSGFGNSLAIDLDKQGFNVFAGIYSADSRAALADQLSSRANIFILDVTQQRDIDAAYEMVKEKTNTLHALVNNAGVFTGGHIDWITTDSMRQVMDVDFFGHVAMTKTFLPLLITKRDSRVVNVCSIAGFIGAPSISSYCAAKHALESFSDCLRREMHVWGLRVSVIEPGIMRTPIIEKYNQAAHEMSMKLPIDVQERWGKEFFTHHFDKIRNNPLIKLAENPIKVVHAMHHAVISTAPHIRYRVGWQSNFVYFPLSIIPTWLADLYFVKVRGSPILPAGVNKQLKP</sequence>
<dbReference type="AlphaFoldDB" id="A0A814MWQ1"/>
<reference evidence="3" key="1">
    <citation type="submission" date="2021-02" db="EMBL/GenBank/DDBJ databases">
        <authorList>
            <person name="Nowell W R."/>
        </authorList>
    </citation>
    <scope>NUCLEOTIDE SEQUENCE</scope>
</reference>
<evidence type="ECO:0000256" key="2">
    <source>
        <dbReference type="RuleBase" id="RU000363"/>
    </source>
</evidence>
<dbReference type="SUPFAM" id="SSF51735">
    <property type="entry name" value="NAD(P)-binding Rossmann-fold domains"/>
    <property type="match status" value="1"/>
</dbReference>
<organism evidence="3 4">
    <name type="scientific">Adineta steineri</name>
    <dbReference type="NCBI Taxonomy" id="433720"/>
    <lineage>
        <taxon>Eukaryota</taxon>
        <taxon>Metazoa</taxon>
        <taxon>Spiralia</taxon>
        <taxon>Gnathifera</taxon>
        <taxon>Rotifera</taxon>
        <taxon>Eurotatoria</taxon>
        <taxon>Bdelloidea</taxon>
        <taxon>Adinetida</taxon>
        <taxon>Adinetidae</taxon>
        <taxon>Adineta</taxon>
    </lineage>
</organism>
<evidence type="ECO:0000313" key="3">
    <source>
        <dbReference type="EMBL" id="CAF1084116.1"/>
    </source>
</evidence>
<dbReference type="PRINTS" id="PR00080">
    <property type="entry name" value="SDRFAMILY"/>
</dbReference>
<keyword evidence="1" id="KW-0560">Oxidoreductase</keyword>
<dbReference type="GO" id="GO:0008202">
    <property type="term" value="P:steroid metabolic process"/>
    <property type="evidence" value="ECO:0007669"/>
    <property type="project" value="TreeGrafter"/>
</dbReference>
<dbReference type="Gene3D" id="3.40.50.720">
    <property type="entry name" value="NAD(P)-binding Rossmann-like Domain"/>
    <property type="match status" value="1"/>
</dbReference>
<comment type="similarity">
    <text evidence="2">Belongs to the short-chain dehydrogenases/reductases (SDR) family.</text>
</comment>
<dbReference type="PANTHER" id="PTHR43313">
    <property type="entry name" value="SHORT-CHAIN DEHYDROGENASE/REDUCTASE FAMILY 9C"/>
    <property type="match status" value="1"/>
</dbReference>
<name>A0A814MWQ1_9BILA</name>
<comment type="caution">
    <text evidence="3">The sequence shown here is derived from an EMBL/GenBank/DDBJ whole genome shotgun (WGS) entry which is preliminary data.</text>
</comment>
<proteinExistence type="inferred from homology"/>
<protein>
    <submittedName>
        <fullName evidence="3">Uncharacterized protein</fullName>
    </submittedName>
</protein>
<accession>A0A814MWQ1</accession>
<dbReference type="InterPro" id="IPR036291">
    <property type="entry name" value="NAD(P)-bd_dom_sf"/>
</dbReference>
<dbReference type="Proteomes" id="UP000663860">
    <property type="component" value="Unassembled WGS sequence"/>
</dbReference>
<dbReference type="PRINTS" id="PR00081">
    <property type="entry name" value="GDHRDH"/>
</dbReference>
<evidence type="ECO:0000313" key="4">
    <source>
        <dbReference type="Proteomes" id="UP000663860"/>
    </source>
</evidence>
<dbReference type="InterPro" id="IPR020904">
    <property type="entry name" value="Sc_DH/Rdtase_CS"/>
</dbReference>
<dbReference type="InterPro" id="IPR002347">
    <property type="entry name" value="SDR_fam"/>
</dbReference>
<dbReference type="Pfam" id="PF00106">
    <property type="entry name" value="adh_short"/>
    <property type="match status" value="1"/>
</dbReference>